<keyword evidence="3" id="KW-1003">Cell membrane</keyword>
<dbReference type="EMBL" id="JBGFTU010000005">
    <property type="protein sequence ID" value="MEZ0164240.1"/>
    <property type="molecule type" value="Genomic_DNA"/>
</dbReference>
<accession>A0ABV4H188</accession>
<dbReference type="InterPro" id="IPR050171">
    <property type="entry name" value="MFS_Transporters"/>
</dbReference>
<dbReference type="InterPro" id="IPR011701">
    <property type="entry name" value="MFS"/>
</dbReference>
<feature type="transmembrane region" description="Helical" evidence="7">
    <location>
        <begin position="77"/>
        <end position="94"/>
    </location>
</feature>
<dbReference type="CDD" id="cd06174">
    <property type="entry name" value="MFS"/>
    <property type="match status" value="1"/>
</dbReference>
<gene>
    <name evidence="9" type="ORF">AB2L27_05595</name>
</gene>
<feature type="transmembrane region" description="Helical" evidence="7">
    <location>
        <begin position="314"/>
        <end position="339"/>
    </location>
</feature>
<dbReference type="Proteomes" id="UP001565927">
    <property type="component" value="Unassembled WGS sequence"/>
</dbReference>
<feature type="transmembrane region" description="Helical" evidence="7">
    <location>
        <begin position="139"/>
        <end position="161"/>
    </location>
</feature>
<evidence type="ECO:0000313" key="9">
    <source>
        <dbReference type="EMBL" id="MEZ0164240.1"/>
    </source>
</evidence>
<dbReference type="PANTHER" id="PTHR23517:SF3">
    <property type="entry name" value="INTEGRAL MEMBRANE TRANSPORT PROTEIN"/>
    <property type="match status" value="1"/>
</dbReference>
<evidence type="ECO:0000256" key="1">
    <source>
        <dbReference type="ARBA" id="ARBA00004651"/>
    </source>
</evidence>
<feature type="transmembrane region" description="Helical" evidence="7">
    <location>
        <begin position="258"/>
        <end position="279"/>
    </location>
</feature>
<feature type="domain" description="Major facilitator superfamily (MFS) profile" evidence="8">
    <location>
        <begin position="1"/>
        <end position="403"/>
    </location>
</feature>
<evidence type="ECO:0000256" key="7">
    <source>
        <dbReference type="SAM" id="Phobius"/>
    </source>
</evidence>
<comment type="caution">
    <text evidence="9">The sequence shown here is derived from an EMBL/GenBank/DDBJ whole genome shotgun (WGS) entry which is preliminary data.</text>
</comment>
<evidence type="ECO:0000313" key="10">
    <source>
        <dbReference type="Proteomes" id="UP001565927"/>
    </source>
</evidence>
<evidence type="ECO:0000256" key="6">
    <source>
        <dbReference type="ARBA" id="ARBA00023136"/>
    </source>
</evidence>
<keyword evidence="4 7" id="KW-0812">Transmembrane</keyword>
<evidence type="ECO:0000256" key="5">
    <source>
        <dbReference type="ARBA" id="ARBA00022989"/>
    </source>
</evidence>
<protein>
    <submittedName>
        <fullName evidence="9">MFS transporter</fullName>
    </submittedName>
</protein>
<feature type="transmembrane region" description="Helical" evidence="7">
    <location>
        <begin position="106"/>
        <end position="127"/>
    </location>
</feature>
<evidence type="ECO:0000256" key="2">
    <source>
        <dbReference type="ARBA" id="ARBA00022448"/>
    </source>
</evidence>
<dbReference type="Gene3D" id="1.20.1250.20">
    <property type="entry name" value="MFS general substrate transporter like domains"/>
    <property type="match status" value="1"/>
</dbReference>
<sequence length="403" mass="40275">MSRNPRSRRRVGVLPGLLVALSPVSQLGFTPVSVVLGERLGLSVGQVGLTVGVYAAAAALATAVLGPVVDLVAPRRVLPVAVTANVLLSAALLLDPGYAGVLLARVLTGVANSALVLCAAVLVADALRDDPGGRDRGFSVLQTFTSLGAVVGLGLGAAAAGLGAPAVWSWTVVAYGLLVLVLTPFTVRRMPPARARPAGPGARTGLRTVVREASLALRVPRTAALLLAAAGVGWAIQATHYAVSLLAQDLDPPLAQRIALSVMIPAGVFLGAGANQVVLGRRSAEDLFRRTYPALPLACAVLALVVGGRGDGAVALLLVLLVGLGVVLGMLMPLSPAVLVGWHPDLRGSVTAADSVAKGLGSTLSPVVLGAVAAATSLGGGFLVLAGVAALAAVCARAPRPAL</sequence>
<feature type="transmembrane region" description="Helical" evidence="7">
    <location>
        <begin position="367"/>
        <end position="394"/>
    </location>
</feature>
<reference evidence="9 10" key="1">
    <citation type="submission" date="2024-07" db="EMBL/GenBank/DDBJ databases">
        <authorList>
            <person name="Thanompreechachai J."/>
            <person name="Duangmal K."/>
        </authorList>
    </citation>
    <scope>NUCLEOTIDE SEQUENCE [LARGE SCALE GENOMIC DNA]</scope>
    <source>
        <strain evidence="9 10">LSe6-4</strain>
    </source>
</reference>
<feature type="transmembrane region" description="Helical" evidence="7">
    <location>
        <begin position="167"/>
        <end position="187"/>
    </location>
</feature>
<dbReference type="RefSeq" id="WP_370440487.1">
    <property type="nucleotide sequence ID" value="NZ_JBGFTU010000005.1"/>
</dbReference>
<dbReference type="SUPFAM" id="SSF103473">
    <property type="entry name" value="MFS general substrate transporter"/>
    <property type="match status" value="1"/>
</dbReference>
<keyword evidence="2" id="KW-0813">Transport</keyword>
<proteinExistence type="predicted"/>
<keyword evidence="5 7" id="KW-1133">Transmembrane helix</keyword>
<dbReference type="InterPro" id="IPR020846">
    <property type="entry name" value="MFS_dom"/>
</dbReference>
<evidence type="ECO:0000256" key="4">
    <source>
        <dbReference type="ARBA" id="ARBA00022692"/>
    </source>
</evidence>
<name>A0ABV4H188_9ACTN</name>
<dbReference type="PROSITE" id="PS50850">
    <property type="entry name" value="MFS"/>
    <property type="match status" value="1"/>
</dbReference>
<keyword evidence="10" id="KW-1185">Reference proteome</keyword>
<feature type="transmembrane region" description="Helical" evidence="7">
    <location>
        <begin position="224"/>
        <end position="246"/>
    </location>
</feature>
<dbReference type="InterPro" id="IPR036259">
    <property type="entry name" value="MFS_trans_sf"/>
</dbReference>
<keyword evidence="6 7" id="KW-0472">Membrane</keyword>
<feature type="transmembrane region" description="Helical" evidence="7">
    <location>
        <begin position="42"/>
        <end position="65"/>
    </location>
</feature>
<evidence type="ECO:0000256" key="3">
    <source>
        <dbReference type="ARBA" id="ARBA00022475"/>
    </source>
</evidence>
<dbReference type="PANTHER" id="PTHR23517">
    <property type="entry name" value="RESISTANCE PROTEIN MDTM, PUTATIVE-RELATED-RELATED"/>
    <property type="match status" value="1"/>
</dbReference>
<organism evidence="9 10">
    <name type="scientific">Kineococcus halophytocola</name>
    <dbReference type="NCBI Taxonomy" id="3234027"/>
    <lineage>
        <taxon>Bacteria</taxon>
        <taxon>Bacillati</taxon>
        <taxon>Actinomycetota</taxon>
        <taxon>Actinomycetes</taxon>
        <taxon>Kineosporiales</taxon>
        <taxon>Kineosporiaceae</taxon>
        <taxon>Kineococcus</taxon>
    </lineage>
</organism>
<evidence type="ECO:0000259" key="8">
    <source>
        <dbReference type="PROSITE" id="PS50850"/>
    </source>
</evidence>
<dbReference type="Pfam" id="PF07690">
    <property type="entry name" value="MFS_1"/>
    <property type="match status" value="1"/>
</dbReference>
<comment type="subcellular location">
    <subcellularLocation>
        <location evidence="1">Cell membrane</location>
        <topology evidence="1">Multi-pass membrane protein</topology>
    </subcellularLocation>
</comment>